<dbReference type="GO" id="GO:0003925">
    <property type="term" value="F:G protein activity"/>
    <property type="evidence" value="ECO:0007669"/>
    <property type="project" value="UniProtKB-EC"/>
</dbReference>
<evidence type="ECO:0000256" key="7">
    <source>
        <dbReference type="ARBA" id="ARBA00022801"/>
    </source>
</evidence>
<dbReference type="NCBIfam" id="TIGR00231">
    <property type="entry name" value="small_GTP"/>
    <property type="match status" value="1"/>
</dbReference>
<reference evidence="19 20" key="1">
    <citation type="submission" date="2020-04" db="EMBL/GenBank/DDBJ databases">
        <authorList>
            <person name="Alioto T."/>
            <person name="Alioto T."/>
            <person name="Gomez Garrido J."/>
        </authorList>
    </citation>
    <scope>NUCLEOTIDE SEQUENCE [LARGE SCALE GENOMIC DNA]</scope>
</reference>
<dbReference type="InterPro" id="IPR001806">
    <property type="entry name" value="Small_GTPase"/>
</dbReference>
<dbReference type="PRINTS" id="PR00449">
    <property type="entry name" value="RASTRNSFRMNG"/>
</dbReference>
<dbReference type="FunFam" id="3.40.50.300:FF:000707">
    <property type="entry name" value="RAB36, member RAS oncogene family"/>
    <property type="match status" value="1"/>
</dbReference>
<dbReference type="PROSITE" id="PS51419">
    <property type="entry name" value="RAB"/>
    <property type="match status" value="1"/>
</dbReference>
<dbReference type="InterPro" id="IPR050227">
    <property type="entry name" value="Rab"/>
</dbReference>
<keyword evidence="12" id="KW-0472">Membrane</keyword>
<dbReference type="EC" id="3.6.5.2" evidence="3"/>
<dbReference type="Pfam" id="PF00071">
    <property type="entry name" value="Ras"/>
    <property type="match status" value="1"/>
</dbReference>
<dbReference type="SMART" id="SM00176">
    <property type="entry name" value="RAN"/>
    <property type="match status" value="1"/>
</dbReference>
<comment type="similarity">
    <text evidence="2">Belongs to the small GTPase superfamily. Rab family.</text>
</comment>
<keyword evidence="8" id="KW-0460">Magnesium</keyword>
<comment type="catalytic activity">
    <reaction evidence="16">
        <text>GTP + H2O = GDP + phosphate + H(+)</text>
        <dbReference type="Rhea" id="RHEA:19669"/>
        <dbReference type="ChEBI" id="CHEBI:15377"/>
        <dbReference type="ChEBI" id="CHEBI:15378"/>
        <dbReference type="ChEBI" id="CHEBI:37565"/>
        <dbReference type="ChEBI" id="CHEBI:43474"/>
        <dbReference type="ChEBI" id="CHEBI:58189"/>
        <dbReference type="EC" id="3.6.5.2"/>
    </reaction>
    <physiologicalReaction direction="left-to-right" evidence="16">
        <dbReference type="Rhea" id="RHEA:19670"/>
    </physiologicalReaction>
</comment>
<evidence type="ECO:0000256" key="17">
    <source>
        <dbReference type="ARBA" id="ARBA00058763"/>
    </source>
</evidence>
<evidence type="ECO:0000256" key="12">
    <source>
        <dbReference type="ARBA" id="ARBA00023136"/>
    </source>
</evidence>
<evidence type="ECO:0000256" key="9">
    <source>
        <dbReference type="ARBA" id="ARBA00022927"/>
    </source>
</evidence>
<sequence>MSTIRAVDVERSPIRAMMRAEAEQDRKLASFPVAFRNDASPYSGQTDFKKEVRAACRNIERMPRLAKIVFIGDCAVGKTCLINRFCKRIFDCNYKSTIGVDFEVERFDVIGVPFSLQMWDTAGQERFRSIATSYYRGADALVVVFDMSNLETLSNTRQWMNEAMAANSRGPKPLVFLVGTKKDLMVATGPAYLKLVEARAKQMSRELGAELWLLSSCTGDNVLDFFFRLTALNFDRYILGELERVTAREKKFGFDLVSPKKLEKPKPTASRSSNNCC</sequence>
<proteinExistence type="inferred from homology"/>
<keyword evidence="4" id="KW-0813">Transport</keyword>
<accession>A0A8S1DUE6</accession>
<dbReference type="InterPro" id="IPR005225">
    <property type="entry name" value="Small_GTP-bd"/>
</dbReference>
<dbReference type="SMART" id="SM00174">
    <property type="entry name" value="RHO"/>
    <property type="match status" value="1"/>
</dbReference>
<evidence type="ECO:0000256" key="13">
    <source>
        <dbReference type="ARBA" id="ARBA00023288"/>
    </source>
</evidence>
<dbReference type="SUPFAM" id="SSF52540">
    <property type="entry name" value="P-loop containing nucleoside triphosphate hydrolases"/>
    <property type="match status" value="1"/>
</dbReference>
<evidence type="ECO:0000256" key="2">
    <source>
        <dbReference type="ARBA" id="ARBA00006270"/>
    </source>
</evidence>
<dbReference type="GO" id="GO:0005525">
    <property type="term" value="F:GTP binding"/>
    <property type="evidence" value="ECO:0007669"/>
    <property type="project" value="UniProtKB-KW"/>
</dbReference>
<comment type="cofactor">
    <cofactor evidence="1">
        <name>Mg(2+)</name>
        <dbReference type="ChEBI" id="CHEBI:18420"/>
    </cofactor>
</comment>
<keyword evidence="20" id="KW-1185">Reference proteome</keyword>
<evidence type="ECO:0000256" key="14">
    <source>
        <dbReference type="ARBA" id="ARBA00023289"/>
    </source>
</evidence>
<comment type="subcellular location">
    <subcellularLocation>
        <location evidence="15">Golgi apparatus membrane</location>
        <topology evidence="15">Lipid-anchor</topology>
    </subcellularLocation>
</comment>
<keyword evidence="14" id="KW-0636">Prenylation</keyword>
<dbReference type="GO" id="GO:0046872">
    <property type="term" value="F:metal ion binding"/>
    <property type="evidence" value="ECO:0007669"/>
    <property type="project" value="UniProtKB-KW"/>
</dbReference>
<dbReference type="InterPro" id="IPR027417">
    <property type="entry name" value="P-loop_NTPase"/>
</dbReference>
<dbReference type="GO" id="GO:0015031">
    <property type="term" value="P:protein transport"/>
    <property type="evidence" value="ECO:0007669"/>
    <property type="project" value="UniProtKB-KW"/>
</dbReference>
<evidence type="ECO:0000256" key="5">
    <source>
        <dbReference type="ARBA" id="ARBA00022723"/>
    </source>
</evidence>
<evidence type="ECO:0000256" key="3">
    <source>
        <dbReference type="ARBA" id="ARBA00011984"/>
    </source>
</evidence>
<evidence type="ECO:0000256" key="16">
    <source>
        <dbReference type="ARBA" id="ARBA00047660"/>
    </source>
</evidence>
<keyword evidence="10" id="KW-0333">Golgi apparatus</keyword>
<evidence type="ECO:0000313" key="20">
    <source>
        <dbReference type="Proteomes" id="UP000494165"/>
    </source>
</evidence>
<evidence type="ECO:0000256" key="11">
    <source>
        <dbReference type="ARBA" id="ARBA00023134"/>
    </source>
</evidence>
<evidence type="ECO:0000256" key="8">
    <source>
        <dbReference type="ARBA" id="ARBA00022842"/>
    </source>
</evidence>
<keyword evidence="9" id="KW-0653">Protein transport</keyword>
<keyword evidence="5" id="KW-0479">Metal-binding</keyword>
<organism evidence="19 20">
    <name type="scientific">Cloeon dipterum</name>
    <dbReference type="NCBI Taxonomy" id="197152"/>
    <lineage>
        <taxon>Eukaryota</taxon>
        <taxon>Metazoa</taxon>
        <taxon>Ecdysozoa</taxon>
        <taxon>Arthropoda</taxon>
        <taxon>Hexapoda</taxon>
        <taxon>Insecta</taxon>
        <taxon>Pterygota</taxon>
        <taxon>Palaeoptera</taxon>
        <taxon>Ephemeroptera</taxon>
        <taxon>Pisciforma</taxon>
        <taxon>Baetidae</taxon>
        <taxon>Cloeon</taxon>
    </lineage>
</organism>
<dbReference type="AlphaFoldDB" id="A0A8S1DUE6"/>
<dbReference type="OrthoDB" id="413584at2759"/>
<protein>
    <recommendedName>
        <fullName evidence="18">Ras-related protein Rab-36</fullName>
        <ecNumber evidence="3">3.6.5.2</ecNumber>
    </recommendedName>
</protein>
<evidence type="ECO:0000256" key="18">
    <source>
        <dbReference type="ARBA" id="ARBA00067830"/>
    </source>
</evidence>
<dbReference type="SMART" id="SM00175">
    <property type="entry name" value="RAB"/>
    <property type="match status" value="1"/>
</dbReference>
<name>A0A8S1DUE6_9INSE</name>
<keyword evidence="6" id="KW-0547">Nucleotide-binding</keyword>
<evidence type="ECO:0000256" key="6">
    <source>
        <dbReference type="ARBA" id="ARBA00022741"/>
    </source>
</evidence>
<dbReference type="Proteomes" id="UP000494165">
    <property type="component" value="Unassembled WGS sequence"/>
</dbReference>
<keyword evidence="11" id="KW-0342">GTP-binding</keyword>
<gene>
    <name evidence="19" type="ORF">CLODIP_2_CD06323</name>
</gene>
<keyword evidence="13" id="KW-0449">Lipoprotein</keyword>
<dbReference type="PANTHER" id="PTHR47977">
    <property type="entry name" value="RAS-RELATED PROTEIN RAB"/>
    <property type="match status" value="1"/>
</dbReference>
<dbReference type="SMART" id="SM00173">
    <property type="entry name" value="RAS"/>
    <property type="match status" value="1"/>
</dbReference>
<dbReference type="GO" id="GO:0000139">
    <property type="term" value="C:Golgi membrane"/>
    <property type="evidence" value="ECO:0007669"/>
    <property type="project" value="UniProtKB-SubCell"/>
</dbReference>
<evidence type="ECO:0000256" key="4">
    <source>
        <dbReference type="ARBA" id="ARBA00022448"/>
    </source>
</evidence>
<evidence type="ECO:0000256" key="15">
    <source>
        <dbReference type="ARBA" id="ARBA00037794"/>
    </source>
</evidence>
<dbReference type="Gene3D" id="3.40.50.300">
    <property type="entry name" value="P-loop containing nucleotide triphosphate hydrolases"/>
    <property type="match status" value="1"/>
</dbReference>
<keyword evidence="7" id="KW-0378">Hydrolase</keyword>
<comment type="function">
    <text evidence="17">The small GTPases Rab are key regulators of intracellular membrane trafficking, from the formation of transport vesicles to their fusion with membranes. Rabs cycle between an inactive GDP-bound form and an active GTP-bound form that is able to recruit to membranes different sets of downstream effectors directly responsible for vesicle formation, movement, tethering and fusion.</text>
</comment>
<evidence type="ECO:0000313" key="19">
    <source>
        <dbReference type="EMBL" id="CAB3381771.1"/>
    </source>
</evidence>
<dbReference type="EMBL" id="CADEPI010000246">
    <property type="protein sequence ID" value="CAB3381771.1"/>
    <property type="molecule type" value="Genomic_DNA"/>
</dbReference>
<evidence type="ECO:0000256" key="1">
    <source>
        <dbReference type="ARBA" id="ARBA00001946"/>
    </source>
</evidence>
<evidence type="ECO:0000256" key="10">
    <source>
        <dbReference type="ARBA" id="ARBA00023034"/>
    </source>
</evidence>
<comment type="caution">
    <text evidence="19">The sequence shown here is derived from an EMBL/GenBank/DDBJ whole genome shotgun (WGS) entry which is preliminary data.</text>
</comment>